<keyword evidence="3" id="KW-1185">Reference proteome</keyword>
<sequence length="437" mass="46826">MSNETRPLAPPGSPQPATQAEMQQMLQSLSPISSDQWNAILSIASSTPPIAPPAALGQLNLTTGHQHQGTTDTLSTPRQSISLQAAAAGAGLISYPPTMVQTTPASASALTEGSRHGPSSARVFKSTVGDIDKEIEQRMGTVTPSTRIISPITLPQGQTLNLAKHATRSHALIDENADSDKDQNDRAADSGKPHKKAKGSPRDDFRIVCKAARFVNGCETKDTKELHALLVKLFPVAMEEHMEYTKFQPRYKAFADRVLKEIIGGAVGRLKPGSAGSRYLCDVVHTAVKENGSWIDVDVIRPFFFCTYDGSGNPKAPEENTDASKYCVSPLVLEILQSLQATKGDFLPKAGQLAAALEEDSSAAKDRNDVVSKIVLRWKEVMAACLYAGLPHYVKANNGTLQATNPLACDWEALSVAGGKAIYDEISDVCSESTRSS</sequence>
<accession>A0A1Y2HZN5</accession>
<feature type="region of interest" description="Disordered" evidence="1">
    <location>
        <begin position="1"/>
        <end position="29"/>
    </location>
</feature>
<name>A0A1Y2HZN5_9FUNG</name>
<dbReference type="Proteomes" id="UP000193411">
    <property type="component" value="Unassembled WGS sequence"/>
</dbReference>
<evidence type="ECO:0000313" key="3">
    <source>
        <dbReference type="Proteomes" id="UP000193411"/>
    </source>
</evidence>
<organism evidence="2 3">
    <name type="scientific">Catenaria anguillulae PL171</name>
    <dbReference type="NCBI Taxonomy" id="765915"/>
    <lineage>
        <taxon>Eukaryota</taxon>
        <taxon>Fungi</taxon>
        <taxon>Fungi incertae sedis</taxon>
        <taxon>Blastocladiomycota</taxon>
        <taxon>Blastocladiomycetes</taxon>
        <taxon>Blastocladiales</taxon>
        <taxon>Catenariaceae</taxon>
        <taxon>Catenaria</taxon>
    </lineage>
</organism>
<proteinExistence type="predicted"/>
<feature type="region of interest" description="Disordered" evidence="1">
    <location>
        <begin position="173"/>
        <end position="201"/>
    </location>
</feature>
<gene>
    <name evidence="2" type="ORF">BCR44DRAFT_1482962</name>
</gene>
<comment type="caution">
    <text evidence="2">The sequence shown here is derived from an EMBL/GenBank/DDBJ whole genome shotgun (WGS) entry which is preliminary data.</text>
</comment>
<evidence type="ECO:0000313" key="2">
    <source>
        <dbReference type="EMBL" id="ORZ39193.1"/>
    </source>
</evidence>
<protein>
    <submittedName>
        <fullName evidence="2">Uncharacterized protein</fullName>
    </submittedName>
</protein>
<dbReference type="AlphaFoldDB" id="A0A1Y2HZN5"/>
<feature type="compositionally biased region" description="Basic and acidic residues" evidence="1">
    <location>
        <begin position="178"/>
        <end position="192"/>
    </location>
</feature>
<evidence type="ECO:0000256" key="1">
    <source>
        <dbReference type="SAM" id="MobiDB-lite"/>
    </source>
</evidence>
<dbReference type="EMBL" id="MCFL01000006">
    <property type="protein sequence ID" value="ORZ39193.1"/>
    <property type="molecule type" value="Genomic_DNA"/>
</dbReference>
<feature type="compositionally biased region" description="Polar residues" evidence="1">
    <location>
        <begin position="15"/>
        <end position="29"/>
    </location>
</feature>
<reference evidence="2 3" key="1">
    <citation type="submission" date="2016-07" db="EMBL/GenBank/DDBJ databases">
        <title>Pervasive Adenine N6-methylation of Active Genes in Fungi.</title>
        <authorList>
            <consortium name="DOE Joint Genome Institute"/>
            <person name="Mondo S.J."/>
            <person name="Dannebaum R.O."/>
            <person name="Kuo R.C."/>
            <person name="Labutti K."/>
            <person name="Haridas S."/>
            <person name="Kuo A."/>
            <person name="Salamov A."/>
            <person name="Ahrendt S.R."/>
            <person name="Lipzen A."/>
            <person name="Sullivan W."/>
            <person name="Andreopoulos W.B."/>
            <person name="Clum A."/>
            <person name="Lindquist E."/>
            <person name="Daum C."/>
            <person name="Ramamoorthy G.K."/>
            <person name="Gryganskyi A."/>
            <person name="Culley D."/>
            <person name="Magnuson J.K."/>
            <person name="James T.Y."/>
            <person name="O'Malley M.A."/>
            <person name="Stajich J.E."/>
            <person name="Spatafora J.W."/>
            <person name="Visel A."/>
            <person name="Grigoriev I.V."/>
        </authorList>
    </citation>
    <scope>NUCLEOTIDE SEQUENCE [LARGE SCALE GENOMIC DNA]</scope>
    <source>
        <strain evidence="2 3">PL171</strain>
    </source>
</reference>